<protein>
    <submittedName>
        <fullName evidence="1">Uncharacterized protein</fullName>
    </submittedName>
</protein>
<keyword evidence="2" id="KW-1185">Reference proteome</keyword>
<evidence type="ECO:0000313" key="2">
    <source>
        <dbReference type="Proteomes" id="UP000821845"/>
    </source>
</evidence>
<comment type="caution">
    <text evidence="1">The sequence shown here is derived from an EMBL/GenBank/DDBJ whole genome shotgun (WGS) entry which is preliminary data.</text>
</comment>
<dbReference type="Proteomes" id="UP000821845">
    <property type="component" value="Chromosome 8"/>
</dbReference>
<reference evidence="1" key="1">
    <citation type="submission" date="2020-05" db="EMBL/GenBank/DDBJ databases">
        <title>Large-scale comparative analyses of tick genomes elucidate their genetic diversity and vector capacities.</title>
        <authorList>
            <person name="Jia N."/>
            <person name="Wang J."/>
            <person name="Shi W."/>
            <person name="Du L."/>
            <person name="Sun Y."/>
            <person name="Zhan W."/>
            <person name="Jiang J."/>
            <person name="Wang Q."/>
            <person name="Zhang B."/>
            <person name="Ji P."/>
            <person name="Sakyi L.B."/>
            <person name="Cui X."/>
            <person name="Yuan T."/>
            <person name="Jiang B."/>
            <person name="Yang W."/>
            <person name="Lam T.T.-Y."/>
            <person name="Chang Q."/>
            <person name="Ding S."/>
            <person name="Wang X."/>
            <person name="Zhu J."/>
            <person name="Ruan X."/>
            <person name="Zhao L."/>
            <person name="Wei J."/>
            <person name="Que T."/>
            <person name="Du C."/>
            <person name="Cheng J."/>
            <person name="Dai P."/>
            <person name="Han X."/>
            <person name="Huang E."/>
            <person name="Gao Y."/>
            <person name="Liu J."/>
            <person name="Shao H."/>
            <person name="Ye R."/>
            <person name="Li L."/>
            <person name="Wei W."/>
            <person name="Wang X."/>
            <person name="Wang C."/>
            <person name="Yang T."/>
            <person name="Huo Q."/>
            <person name="Li W."/>
            <person name="Guo W."/>
            <person name="Chen H."/>
            <person name="Zhou L."/>
            <person name="Ni X."/>
            <person name="Tian J."/>
            <person name="Zhou Y."/>
            <person name="Sheng Y."/>
            <person name="Liu T."/>
            <person name="Pan Y."/>
            <person name="Xia L."/>
            <person name="Li J."/>
            <person name="Zhao F."/>
            <person name="Cao W."/>
        </authorList>
    </citation>
    <scope>NUCLEOTIDE SEQUENCE</scope>
    <source>
        <strain evidence="1">Hyas-2018</strain>
    </source>
</reference>
<proteinExistence type="predicted"/>
<evidence type="ECO:0000313" key="1">
    <source>
        <dbReference type="EMBL" id="KAH6924636.1"/>
    </source>
</evidence>
<organism evidence="1 2">
    <name type="scientific">Hyalomma asiaticum</name>
    <name type="common">Tick</name>
    <dbReference type="NCBI Taxonomy" id="266040"/>
    <lineage>
        <taxon>Eukaryota</taxon>
        <taxon>Metazoa</taxon>
        <taxon>Ecdysozoa</taxon>
        <taxon>Arthropoda</taxon>
        <taxon>Chelicerata</taxon>
        <taxon>Arachnida</taxon>
        <taxon>Acari</taxon>
        <taxon>Parasitiformes</taxon>
        <taxon>Ixodida</taxon>
        <taxon>Ixodoidea</taxon>
        <taxon>Ixodidae</taxon>
        <taxon>Hyalomminae</taxon>
        <taxon>Hyalomma</taxon>
    </lineage>
</organism>
<sequence length="894" mass="96328">MPPYDDWASLCSPALQVMRGPEGKHILDASLETLNCDPVPVLLPLVVNPRGASDTAVGTNSVGSGKLDQRRLSAENAVRRLRLRPHQSSEGDQEKAVIAEALKDIRRHIEPSPQESSGETPGPSELEELMEESSLATTSGDTSSSQDNTGHKSSDSTSEETSEASEHSDVYAVSGGHSAASGKNGCPPGFQSAATNYDLLSSVTSCLDPVVDHAEPLYTMRNVYQNIAQAYDTVFSSASQIDKGKPLFLGENQKQSVDSCSACYDSTNHEYLNNHERLPGGAFERFISSSQQSDVEGQQQVVSRVPDLLCGDDCQFQSSQATPQFKQVPLNAELRVAVPHTDGASGGSSMIPSVDEKSFINFLFSTMSNDNVGEDVAVGGQPDLFQVHSNVGFLNENVDTFNGNVTPAVIADYNNNVFGFHDSLPGYQDLATVDETEGPKVPPTTTLLLSEPTDGSTSAASTETSGARTAPAALQTYQPALGEERRMTATQVYQVELFNMAPEFLRALHEKDDVNAEKGLVFAPSARNCGAFLTEPERNYDLLKPSPERCSWAKARTPFYDGNSLTPELIAVAEETPKFRRRNGRNFFSDGNILGDAIGGGCCQEKRDAQVLDEPTCWALKDHMMRFAPLRPVFIGERRLCKPRPLKPVFLRQVQQPLQDWTEGDTTTVDINLSRDKKLSPPANAHSRITDDKLNTEDILTGLQEDNAMLTPLLLESRVPDGAQQRMAPESTSSEAGSSDPSEAFGTSSFEESKDSSCAATSLSTTEDVEEESARTSTTAASAAAPASLQPQQRAPLHAKFRVYENDLDATEPQSEPLGSLSTGVAASNWAARCSAVSVTDEAEFDGSAPLFDFASAAPSDETIEVGGFNEVYPGSTKKTVAVRAMMPTIDEED</sequence>
<name>A0ACB7RSF4_HYAAI</name>
<accession>A0ACB7RSF4</accession>
<gene>
    <name evidence="1" type="ORF">HPB50_020869</name>
</gene>
<dbReference type="EMBL" id="CM023488">
    <property type="protein sequence ID" value="KAH6924636.1"/>
    <property type="molecule type" value="Genomic_DNA"/>
</dbReference>